<dbReference type="OrthoDB" id="9760084at2"/>
<dbReference type="Pfam" id="PF01804">
    <property type="entry name" value="Penicil_amidase"/>
    <property type="match status" value="1"/>
</dbReference>
<dbReference type="CDD" id="cd03747">
    <property type="entry name" value="Ntn_PGA_like"/>
    <property type="match status" value="1"/>
</dbReference>
<dbReference type="GO" id="GO:0016811">
    <property type="term" value="F:hydrolase activity, acting on carbon-nitrogen (but not peptide) bonds, in linear amides"/>
    <property type="evidence" value="ECO:0007669"/>
    <property type="project" value="InterPro"/>
</dbReference>
<comment type="similarity">
    <text evidence="1">Belongs to the peptidase S45 family.</text>
</comment>
<dbReference type="InterPro" id="IPR023343">
    <property type="entry name" value="Penicillin_amidase_dom1"/>
</dbReference>
<evidence type="ECO:0000313" key="8">
    <source>
        <dbReference type="Proteomes" id="UP000241912"/>
    </source>
</evidence>
<keyword evidence="5" id="KW-0106">Calcium</keyword>
<evidence type="ECO:0000256" key="4">
    <source>
        <dbReference type="PIRSR" id="PIRSR001227-1"/>
    </source>
</evidence>
<name>A0A2P7NV68_9PROT</name>
<dbReference type="PANTHER" id="PTHR34218">
    <property type="entry name" value="PEPTIDASE S45 PENICILLIN AMIDASE"/>
    <property type="match status" value="1"/>
</dbReference>
<dbReference type="InterPro" id="IPR029055">
    <property type="entry name" value="Ntn_hydrolases_N"/>
</dbReference>
<dbReference type="GO" id="GO:0017000">
    <property type="term" value="P:antibiotic biosynthetic process"/>
    <property type="evidence" value="ECO:0007669"/>
    <property type="project" value="InterPro"/>
</dbReference>
<evidence type="ECO:0000256" key="5">
    <source>
        <dbReference type="PIRSR" id="PIRSR001227-2"/>
    </source>
</evidence>
<dbReference type="InterPro" id="IPR002692">
    <property type="entry name" value="S45"/>
</dbReference>
<dbReference type="RefSeq" id="WP_106706873.1">
    <property type="nucleotide sequence ID" value="NZ_PXXU01000022.1"/>
</dbReference>
<dbReference type="Proteomes" id="UP000241912">
    <property type="component" value="Unassembled WGS sequence"/>
</dbReference>
<feature type="binding site" evidence="5">
    <location>
        <position position="191"/>
    </location>
    <ligand>
        <name>Ca(2+)</name>
        <dbReference type="ChEBI" id="CHEBI:29108"/>
    </ligand>
</feature>
<dbReference type="EMBL" id="PXXU01000022">
    <property type="protein sequence ID" value="PSJ17338.1"/>
    <property type="molecule type" value="Genomic_DNA"/>
</dbReference>
<evidence type="ECO:0000256" key="2">
    <source>
        <dbReference type="ARBA" id="ARBA00022801"/>
    </source>
</evidence>
<evidence type="ECO:0000313" key="7">
    <source>
        <dbReference type="EMBL" id="PSJ17338.1"/>
    </source>
</evidence>
<dbReference type="GO" id="GO:0046872">
    <property type="term" value="F:metal ion binding"/>
    <property type="evidence" value="ECO:0007669"/>
    <property type="project" value="UniProtKB-KW"/>
</dbReference>
<feature type="binding site" evidence="5">
    <location>
        <position position="468"/>
    </location>
    <ligand>
        <name>Ca(2+)</name>
        <dbReference type="ChEBI" id="CHEBI:29108"/>
    </ligand>
</feature>
<dbReference type="InterPro" id="IPR014395">
    <property type="entry name" value="Pen/GL7ACA/AHL_acylase"/>
</dbReference>
<keyword evidence="2" id="KW-0378">Hydrolase</keyword>
<dbReference type="PIRSF" id="PIRSF001227">
    <property type="entry name" value="Pen_acylase"/>
    <property type="match status" value="1"/>
</dbReference>
<evidence type="ECO:0000256" key="1">
    <source>
        <dbReference type="ARBA" id="ARBA00006586"/>
    </source>
</evidence>
<accession>A0A2P7NV68</accession>
<dbReference type="AlphaFoldDB" id="A0A2P7NV68"/>
<dbReference type="SUPFAM" id="SSF56235">
    <property type="entry name" value="N-terminal nucleophile aminohydrolases (Ntn hydrolases)"/>
    <property type="match status" value="1"/>
</dbReference>
<dbReference type="Gene3D" id="1.10.1400.10">
    <property type="match status" value="1"/>
</dbReference>
<organism evidence="7 8">
    <name type="scientific">Nitrosomonas supralitoralis</name>
    <dbReference type="NCBI Taxonomy" id="2116706"/>
    <lineage>
        <taxon>Bacteria</taxon>
        <taxon>Pseudomonadati</taxon>
        <taxon>Pseudomonadota</taxon>
        <taxon>Betaproteobacteria</taxon>
        <taxon>Nitrosomonadales</taxon>
        <taxon>Nitrosomonadaceae</taxon>
        <taxon>Nitrosomonas</taxon>
    </lineage>
</organism>
<dbReference type="InterPro" id="IPR043147">
    <property type="entry name" value="Penicillin_amidase_A-knob"/>
</dbReference>
<feature type="transmembrane region" description="Helical" evidence="6">
    <location>
        <begin position="12"/>
        <end position="30"/>
    </location>
</feature>
<keyword evidence="5" id="KW-0479">Metal-binding</keyword>
<reference evidence="7 8" key="1">
    <citation type="submission" date="2018-03" db="EMBL/GenBank/DDBJ databases">
        <title>Draft genome of Nitrosomonas supralitoralis APG5.</title>
        <authorList>
            <person name="Urakawa H."/>
            <person name="Lopez J.V."/>
        </authorList>
    </citation>
    <scope>NUCLEOTIDE SEQUENCE [LARGE SCALE GENOMIC DNA]</scope>
    <source>
        <strain evidence="7 8">APG5</strain>
    </source>
</reference>
<protein>
    <submittedName>
        <fullName evidence="7">Penicillin acylase family protein</fullName>
    </submittedName>
</protein>
<keyword evidence="8" id="KW-1185">Reference proteome</keyword>
<dbReference type="Gene3D" id="2.30.120.10">
    <property type="match status" value="1"/>
</dbReference>
<dbReference type="Gene3D" id="3.60.20.10">
    <property type="entry name" value="Glutamine Phosphoribosylpyrophosphate, subunit 1, domain 1"/>
    <property type="match status" value="1"/>
</dbReference>
<dbReference type="PANTHER" id="PTHR34218:SF4">
    <property type="entry name" value="ACYL-HOMOSERINE LACTONE ACYLASE QUIP"/>
    <property type="match status" value="1"/>
</dbReference>
<dbReference type="Gene3D" id="1.10.439.10">
    <property type="entry name" value="Penicillin Amidohydrolase, domain 1"/>
    <property type="match status" value="1"/>
</dbReference>
<feature type="active site" description="Nucleophile" evidence="4">
    <location>
        <position position="259"/>
    </location>
</feature>
<keyword evidence="3" id="KW-0865">Zymogen</keyword>
<comment type="caution">
    <text evidence="7">The sequence shown here is derived from an EMBL/GenBank/DDBJ whole genome shotgun (WGS) entry which is preliminary data.</text>
</comment>
<keyword evidence="6" id="KW-1133">Transmembrane helix</keyword>
<dbReference type="InterPro" id="IPR043146">
    <property type="entry name" value="Penicillin_amidase_N_B-knob"/>
</dbReference>
<feature type="binding site" evidence="5">
    <location>
        <position position="337"/>
    </location>
    <ligand>
        <name>Ca(2+)</name>
        <dbReference type="ChEBI" id="CHEBI:29108"/>
    </ligand>
</feature>
<sequence length="794" mass="88665">MQFTLRITRHILVTMLLIAAFLVLTIGLLLRASLPQYDGEAPLSGLSAPVSIDRDALGSVTFKGENRLDLALAMGYVHAQERFFEMDLMRRQAAGELSELFGAASLVHDRKARAFRMRARARDVLQQLPATQLQLLDAYQNGVNRGITALTVRPFPYLLTQTQPAAWRKEDSILVIAAMFFTLNESNIYRELALSSLRAALPESVYRYLNTPAGNWDAPLIDEPITLPKLPSASHINLQAMDKKLFNGNPLAAEQSPGSNSFAVAGALTGGPAIIANDMHLTLRVPNLWFRSRLIYPDAVSADQSHDITGISLPGVPSIVIGSNRHIAWSFTNSHGDFADWVRIKTDQDDQTRYLASTGWQPMKIHHETIRIHNAVDEILQISETEWGPILAQDRDQTPLALAWTALRPEAINLKLIELEHVKSAHQAAKIAPLLGIPVQNFIVGDRHGNISWTLAGRIPIRSGTYDPYIPADWSSADTGWSGWLEPEHYPLINNPTAQRLWSANSRPVSGEWLDLLGNGGYDLGARTTQIRDSLFARNQFTEKDMQAIQLDQRALLLTRWYQLLSNILESADNKLPWVSAMKAALTDWDGQASTDSSAYRIVRAYRYEVTKTVLNGFAAPVRQHDAGFKLPRLSQAEVIVWQLIDHQPQHLLPSLYKSWEELLYLCALHVAEQLEQDGGITERTWGEVNAARIRHPLSQKLPPWVARWLDMPSDPLPGDHNMPRVQSPSFGASQRFVVAPGQEEQGYFNMPGGQSGHPFSPYYGRGHADWVNGNLTPFLPGTIERHMKLISAK</sequence>
<evidence type="ECO:0000256" key="6">
    <source>
        <dbReference type="SAM" id="Phobius"/>
    </source>
</evidence>
<keyword evidence="6" id="KW-0472">Membrane</keyword>
<comment type="cofactor">
    <cofactor evidence="5">
        <name>Ca(2+)</name>
        <dbReference type="ChEBI" id="CHEBI:29108"/>
    </cofactor>
    <text evidence="5">Binds 1 Ca(2+) ion per dimer.</text>
</comment>
<keyword evidence="6" id="KW-0812">Transmembrane</keyword>
<evidence type="ECO:0000256" key="3">
    <source>
        <dbReference type="ARBA" id="ARBA00023145"/>
    </source>
</evidence>
<proteinExistence type="inferred from homology"/>
<gene>
    <name evidence="7" type="ORF">C7H79_08570</name>
</gene>
<feature type="binding site" evidence="5">
    <location>
        <position position="340"/>
    </location>
    <ligand>
        <name>Ca(2+)</name>
        <dbReference type="ChEBI" id="CHEBI:29108"/>
    </ligand>
</feature>